<evidence type="ECO:0000313" key="3">
    <source>
        <dbReference type="Proteomes" id="UP000190797"/>
    </source>
</evidence>
<evidence type="ECO:0000313" key="2">
    <source>
        <dbReference type="EMBL" id="AQZ67005.1"/>
    </source>
</evidence>
<protein>
    <recommendedName>
        <fullName evidence="4">WD40 repeat domain-containing protein</fullName>
    </recommendedName>
</protein>
<organism evidence="2 3">
    <name type="scientific">[Actinomadura] parvosata subsp. kistnae</name>
    <dbReference type="NCBI Taxonomy" id="1909395"/>
    <lineage>
        <taxon>Bacteria</taxon>
        <taxon>Bacillati</taxon>
        <taxon>Actinomycetota</taxon>
        <taxon>Actinomycetes</taxon>
        <taxon>Streptosporangiales</taxon>
        <taxon>Streptosporangiaceae</taxon>
        <taxon>Nonomuraea</taxon>
    </lineage>
</organism>
<dbReference type="EMBL" id="CP017717">
    <property type="protein sequence ID" value="AQZ67005.1"/>
    <property type="molecule type" value="Genomic_DNA"/>
</dbReference>
<dbReference type="OrthoDB" id="5189326at2"/>
<evidence type="ECO:0000256" key="1">
    <source>
        <dbReference type="SAM" id="Phobius"/>
    </source>
</evidence>
<dbReference type="InterPro" id="IPR011042">
    <property type="entry name" value="6-blade_b-propeller_TolB-like"/>
</dbReference>
<sequence length="400" mass="43261">MSNDLESDLARVIGRAAEGAPQAPSDLPARVVIRSRRRRSRTLAAATAAAVVVVVAGGGALSVRGLQGAPEVAVNPAPVTPTTRQQATIPGPVEQVWPDAVWKIPAKLKEGGRKLRPVIFIDDRTLLLETWASHEKADALYAYDLDTNQIRKITDIRTPKGVFASAFTAGAGRIFWQTIEDTRTRLWSVPVEGGEPMEIPTDAPIRKGADKLVVTGDRLAFSVFQGGGVFTVPLEGGAVTPVQNAGEHHILTWPWVGMPGEYTPDNEPSFKELYNVENGDMSMALVRPGDEYVRCGVTTCVGVGADRKPFVRLRDGSQERELPETAMHGLSMDRFMTVSLPTRGQALVDLVTGKSGDLGLRPDAKGTMTSVQPGITNDRLVWYDLKGRLVIIDLARITRG</sequence>
<dbReference type="KEGG" id="noa:BKM31_41110"/>
<dbReference type="RefSeq" id="WP_155128638.1">
    <property type="nucleotide sequence ID" value="NZ_CP017717.1"/>
</dbReference>
<gene>
    <name evidence="2" type="ORF">BKM31_41110</name>
</gene>
<proteinExistence type="predicted"/>
<reference evidence="3" key="1">
    <citation type="journal article" date="2017" name="Med. Chem. Commun.">
        <title>Nonomuraea sp. ATCC 55076 harbours the largest actinomycete chromosome to date and the kistamicin biosynthetic gene cluster.</title>
        <authorList>
            <person name="Nazari B."/>
            <person name="Forneris C.C."/>
            <person name="Gibson M.I."/>
            <person name="Moon K."/>
            <person name="Schramma K.R."/>
            <person name="Seyedsayamdost M.R."/>
        </authorList>
    </citation>
    <scope>NUCLEOTIDE SEQUENCE [LARGE SCALE GENOMIC DNA]</scope>
    <source>
        <strain evidence="3">ATCC 55076</strain>
    </source>
</reference>
<dbReference type="STRING" id="1909395.BKM31_41110"/>
<dbReference type="SUPFAM" id="SSF69304">
    <property type="entry name" value="Tricorn protease N-terminal domain"/>
    <property type="match status" value="1"/>
</dbReference>
<dbReference type="Gene3D" id="2.120.10.30">
    <property type="entry name" value="TolB, C-terminal domain"/>
    <property type="match status" value="1"/>
</dbReference>
<evidence type="ECO:0008006" key="4">
    <source>
        <dbReference type="Google" id="ProtNLM"/>
    </source>
</evidence>
<accession>A0A1V0A9Y1</accession>
<name>A0A1V0A9Y1_9ACTN</name>
<keyword evidence="1" id="KW-0472">Membrane</keyword>
<keyword evidence="1" id="KW-0812">Transmembrane</keyword>
<keyword evidence="1" id="KW-1133">Transmembrane helix</keyword>
<dbReference type="AlphaFoldDB" id="A0A1V0A9Y1"/>
<dbReference type="Proteomes" id="UP000190797">
    <property type="component" value="Chromosome"/>
</dbReference>
<keyword evidence="3" id="KW-1185">Reference proteome</keyword>
<feature type="transmembrane region" description="Helical" evidence="1">
    <location>
        <begin position="43"/>
        <end position="63"/>
    </location>
</feature>